<accession>A0A918PBY3</accession>
<evidence type="ECO:0000256" key="1">
    <source>
        <dbReference type="ARBA" id="ARBA00022737"/>
    </source>
</evidence>
<sequence length="507" mass="54073">MRIPFPFIPPLLALCALSGCGDSPETLFAKAQEDFSAEDYKAARSQLIAALDEQPGNHRMLILLARTQLQLGDPDGAENVLGRLDRAGAKGPEVQRIRARVALMRKAPDKALALMGNDDTLEALRIRADAYLALGDDGKAKAAFERGMAKGDDPDLAGAYARFALAQNDLVLADRIRQRLQRMAPNSFETQVLAGDIAAARGQVDKAIAAYRAVVAAFPDRVEPLLALANQLDAKGQVDEAAKQVDAAAKLDPDNAEAEDLKYQLLAEKGEWEKIRVGLQGREADLDPSSGLGMRYGEALLRLGFSEQARMLFKRATLLLPGNPYSRMMLGEAQLACGDPDDAWATLRPLAMSPLARPEMLVAAEKAARASGAPEADGLRERLDPARLKALGALLARGDTAVMRQDWAAVLDVYGRMLGDGSDPEVLKRMALGSSGLGRTAQAIGYADRALALAPDSPDFQFLAGHVRLQGGQDLATARRLLESAAAGDPGNPVIASDLRKAKAATG</sequence>
<reference evidence="3" key="2">
    <citation type="submission" date="2020-09" db="EMBL/GenBank/DDBJ databases">
        <authorList>
            <person name="Sun Q."/>
            <person name="Kim S."/>
        </authorList>
    </citation>
    <scope>NUCLEOTIDE SEQUENCE</scope>
    <source>
        <strain evidence="3">KCTC 32255</strain>
    </source>
</reference>
<dbReference type="EMBL" id="BMZA01000002">
    <property type="protein sequence ID" value="GGY97677.1"/>
    <property type="molecule type" value="Genomic_DNA"/>
</dbReference>
<comment type="caution">
    <text evidence="3">The sequence shown here is derived from an EMBL/GenBank/DDBJ whole genome shotgun (WGS) entry which is preliminary data.</text>
</comment>
<proteinExistence type="predicted"/>
<gene>
    <name evidence="3" type="ORF">GCM10011614_10930</name>
</gene>
<dbReference type="RefSeq" id="WP_189620103.1">
    <property type="nucleotide sequence ID" value="NZ_BMZA01000002.1"/>
</dbReference>
<dbReference type="Pfam" id="PF13432">
    <property type="entry name" value="TPR_16"/>
    <property type="match status" value="1"/>
</dbReference>
<organism evidence="3 4">
    <name type="scientific">Novosphingobium colocasiae</name>
    <dbReference type="NCBI Taxonomy" id="1256513"/>
    <lineage>
        <taxon>Bacteria</taxon>
        <taxon>Pseudomonadati</taxon>
        <taxon>Pseudomonadota</taxon>
        <taxon>Alphaproteobacteria</taxon>
        <taxon>Sphingomonadales</taxon>
        <taxon>Sphingomonadaceae</taxon>
        <taxon>Novosphingobium</taxon>
    </lineage>
</organism>
<dbReference type="SUPFAM" id="SSF48452">
    <property type="entry name" value="TPR-like"/>
    <property type="match status" value="3"/>
</dbReference>
<dbReference type="Proteomes" id="UP000648075">
    <property type="component" value="Unassembled WGS sequence"/>
</dbReference>
<evidence type="ECO:0008006" key="5">
    <source>
        <dbReference type="Google" id="ProtNLM"/>
    </source>
</evidence>
<dbReference type="InterPro" id="IPR019734">
    <property type="entry name" value="TPR_rpt"/>
</dbReference>
<dbReference type="InterPro" id="IPR051012">
    <property type="entry name" value="CellSynth/LPSAsmb/PSIAsmb"/>
</dbReference>
<keyword evidence="4" id="KW-1185">Reference proteome</keyword>
<dbReference type="PANTHER" id="PTHR45586">
    <property type="entry name" value="TPR REPEAT-CONTAINING PROTEIN PA4667"/>
    <property type="match status" value="1"/>
</dbReference>
<evidence type="ECO:0000256" key="2">
    <source>
        <dbReference type="ARBA" id="ARBA00022803"/>
    </source>
</evidence>
<dbReference type="AlphaFoldDB" id="A0A918PBY3"/>
<dbReference type="Gene3D" id="1.25.40.10">
    <property type="entry name" value="Tetratricopeptide repeat domain"/>
    <property type="match status" value="3"/>
</dbReference>
<dbReference type="InterPro" id="IPR011990">
    <property type="entry name" value="TPR-like_helical_dom_sf"/>
</dbReference>
<evidence type="ECO:0000313" key="3">
    <source>
        <dbReference type="EMBL" id="GGY97677.1"/>
    </source>
</evidence>
<dbReference type="PANTHER" id="PTHR45586:SF1">
    <property type="entry name" value="LIPOPOLYSACCHARIDE ASSEMBLY PROTEIN B"/>
    <property type="match status" value="1"/>
</dbReference>
<dbReference type="SMART" id="SM00028">
    <property type="entry name" value="TPR"/>
    <property type="match status" value="5"/>
</dbReference>
<keyword evidence="1" id="KW-0677">Repeat</keyword>
<dbReference type="PROSITE" id="PS51257">
    <property type="entry name" value="PROKAR_LIPOPROTEIN"/>
    <property type="match status" value="1"/>
</dbReference>
<dbReference type="Pfam" id="PF14559">
    <property type="entry name" value="TPR_19"/>
    <property type="match status" value="2"/>
</dbReference>
<keyword evidence="2" id="KW-0802">TPR repeat</keyword>
<reference evidence="3" key="1">
    <citation type="journal article" date="2014" name="Int. J. Syst. Evol. Microbiol.">
        <title>Complete genome sequence of Corynebacterium casei LMG S-19264T (=DSM 44701T), isolated from a smear-ripened cheese.</title>
        <authorList>
            <consortium name="US DOE Joint Genome Institute (JGI-PGF)"/>
            <person name="Walter F."/>
            <person name="Albersmeier A."/>
            <person name="Kalinowski J."/>
            <person name="Ruckert C."/>
        </authorList>
    </citation>
    <scope>NUCLEOTIDE SEQUENCE</scope>
    <source>
        <strain evidence="3">KCTC 32255</strain>
    </source>
</reference>
<evidence type="ECO:0000313" key="4">
    <source>
        <dbReference type="Proteomes" id="UP000648075"/>
    </source>
</evidence>
<name>A0A918PBY3_9SPHN</name>
<protein>
    <recommendedName>
        <fullName evidence="5">Tetratricopeptide repeat protein</fullName>
    </recommendedName>
</protein>